<evidence type="ECO:0000313" key="2">
    <source>
        <dbReference type="EMBL" id="MEY9322827.1"/>
    </source>
</evidence>
<sequence length="281" mass="30903">MANRFLSPDQSKWTGPTHMGAGLHDPAKRVSKFVFDGPDGSSVAKLRNAYVGAIEAVHGLRGKRTEADGSGRFTALGLSEHVAEYAMTGQIPAVRRARSVVERVRAEIADRRSKLALPKPTDEERRDHEEIRAAMRGMSDEQRKNFIAENRHNSTVAAAIANAAIPALVGLDAMQHQHIVAEQLQREHGQTLAELADLEEVVGVVDRVTDLAREELREIIGVSREVFEGVARVGEAGDGELPFRVEQRQIGGETKEVCRVYDMAAKEWRDASLDEIQKVAA</sequence>
<accession>A0ABV4FH58</accession>
<comment type="caution">
    <text evidence="2">The sequence shown here is derived from an EMBL/GenBank/DDBJ whole genome shotgun (WGS) entry which is preliminary data.</text>
</comment>
<keyword evidence="3" id="KW-1185">Reference proteome</keyword>
<proteinExistence type="predicted"/>
<dbReference type="EMBL" id="JBGBZA010000002">
    <property type="protein sequence ID" value="MEY9322827.1"/>
    <property type="molecule type" value="Genomic_DNA"/>
</dbReference>
<reference evidence="2 3" key="1">
    <citation type="submission" date="2024-07" db="EMBL/GenBank/DDBJ databases">
        <title>Genomic Encyclopedia of Type Strains, Phase V (KMG-V): Genome sequencing to study the core and pangenomes of soil and plant-associated prokaryotes.</title>
        <authorList>
            <person name="Whitman W."/>
        </authorList>
    </citation>
    <scope>NUCLEOTIDE SEQUENCE [LARGE SCALE GENOMIC DNA]</scope>
    <source>
        <strain evidence="2 3">USDA 415</strain>
    </source>
</reference>
<organism evidence="2 3">
    <name type="scientific">Bradyrhizobium elkanii</name>
    <dbReference type="NCBI Taxonomy" id="29448"/>
    <lineage>
        <taxon>Bacteria</taxon>
        <taxon>Pseudomonadati</taxon>
        <taxon>Pseudomonadota</taxon>
        <taxon>Alphaproteobacteria</taxon>
        <taxon>Hyphomicrobiales</taxon>
        <taxon>Nitrobacteraceae</taxon>
        <taxon>Bradyrhizobium</taxon>
    </lineage>
</organism>
<dbReference type="RefSeq" id="WP_125459182.1">
    <property type="nucleotide sequence ID" value="NZ_CP126026.1"/>
</dbReference>
<protein>
    <submittedName>
        <fullName evidence="2">Uncharacterized protein</fullName>
    </submittedName>
</protein>
<feature type="region of interest" description="Disordered" evidence="1">
    <location>
        <begin position="1"/>
        <end position="24"/>
    </location>
</feature>
<dbReference type="Proteomes" id="UP001565471">
    <property type="component" value="Unassembled WGS sequence"/>
</dbReference>
<evidence type="ECO:0000313" key="3">
    <source>
        <dbReference type="Proteomes" id="UP001565471"/>
    </source>
</evidence>
<gene>
    <name evidence="2" type="ORF">ABIF29_009626</name>
</gene>
<name>A0ABV4FH58_BRAEL</name>
<evidence type="ECO:0000256" key="1">
    <source>
        <dbReference type="SAM" id="MobiDB-lite"/>
    </source>
</evidence>